<dbReference type="Proteomes" id="UP000095282">
    <property type="component" value="Unplaced"/>
</dbReference>
<evidence type="ECO:0000313" key="2">
    <source>
        <dbReference type="Proteomes" id="UP000095282"/>
    </source>
</evidence>
<reference evidence="3" key="1">
    <citation type="submission" date="2016-11" db="UniProtKB">
        <authorList>
            <consortium name="WormBaseParasite"/>
        </authorList>
    </citation>
    <scope>IDENTIFICATION</scope>
</reference>
<organism evidence="2 3">
    <name type="scientific">Caenorhabditis tropicalis</name>
    <dbReference type="NCBI Taxonomy" id="1561998"/>
    <lineage>
        <taxon>Eukaryota</taxon>
        <taxon>Metazoa</taxon>
        <taxon>Ecdysozoa</taxon>
        <taxon>Nematoda</taxon>
        <taxon>Chromadorea</taxon>
        <taxon>Rhabditida</taxon>
        <taxon>Rhabditina</taxon>
        <taxon>Rhabditomorpha</taxon>
        <taxon>Rhabditoidea</taxon>
        <taxon>Rhabditidae</taxon>
        <taxon>Peloderinae</taxon>
        <taxon>Caenorhabditis</taxon>
    </lineage>
</organism>
<feature type="transmembrane region" description="Helical" evidence="1">
    <location>
        <begin position="132"/>
        <end position="156"/>
    </location>
</feature>
<keyword evidence="1" id="KW-1133">Transmembrane helix</keyword>
<keyword evidence="1" id="KW-0812">Transmembrane</keyword>
<proteinExistence type="predicted"/>
<evidence type="ECO:0000256" key="1">
    <source>
        <dbReference type="SAM" id="Phobius"/>
    </source>
</evidence>
<accession>A0A1I7U5B2</accession>
<keyword evidence="2" id="KW-1185">Reference proteome</keyword>
<dbReference type="AlphaFoldDB" id="A0A1I7U5B2"/>
<sequence>MVQGQHLGQFTYSYEDFQPGGQFYDEEDLKYVPKEDPETKTKVLLDRLGVDLRKLGEEMKRVRKMNMEIFNGNWEMEEKIGGIRREVQENTGLLYHAKKFAVGSWEFTCRKFDELDQFLDLVIYEDTPWRSIAWFLLGFWYVAFSIHTYRSLYFVFR</sequence>
<evidence type="ECO:0000313" key="3">
    <source>
        <dbReference type="WBParaSite" id="Csp11.Scaffold629.g15006.t1"/>
    </source>
</evidence>
<dbReference type="WBParaSite" id="Csp11.Scaffold629.g15006.t1">
    <property type="protein sequence ID" value="Csp11.Scaffold629.g15006.t1"/>
    <property type="gene ID" value="Csp11.Scaffold629.g15006"/>
</dbReference>
<name>A0A1I7U5B2_9PELO</name>
<keyword evidence="1" id="KW-0472">Membrane</keyword>
<protein>
    <submittedName>
        <fullName evidence="3">t-SNARE coiled-coil homology domain-containing protein</fullName>
    </submittedName>
</protein>